<feature type="region of interest" description="Disordered" evidence="1">
    <location>
        <begin position="900"/>
        <end position="953"/>
    </location>
</feature>
<dbReference type="InterPro" id="IPR013103">
    <property type="entry name" value="RVT_2"/>
</dbReference>
<feature type="compositionally biased region" description="Basic and acidic residues" evidence="1">
    <location>
        <begin position="913"/>
        <end position="931"/>
    </location>
</feature>
<evidence type="ECO:0000259" key="2">
    <source>
        <dbReference type="Pfam" id="PF07727"/>
    </source>
</evidence>
<accession>A0A1Q9CVM7</accession>
<protein>
    <submittedName>
        <fullName evidence="4">Retrovirus-related Pol polyprotein from transposon TNT 1-94</fullName>
    </submittedName>
</protein>
<keyword evidence="5" id="KW-1185">Reference proteome</keyword>
<organism evidence="4 5">
    <name type="scientific">Symbiodinium microadriaticum</name>
    <name type="common">Dinoflagellate</name>
    <name type="synonym">Zooxanthella microadriatica</name>
    <dbReference type="NCBI Taxonomy" id="2951"/>
    <lineage>
        <taxon>Eukaryota</taxon>
        <taxon>Sar</taxon>
        <taxon>Alveolata</taxon>
        <taxon>Dinophyceae</taxon>
        <taxon>Suessiales</taxon>
        <taxon>Symbiodiniaceae</taxon>
        <taxon>Symbiodinium</taxon>
    </lineage>
</organism>
<feature type="domain" description="Nucleoplasmin-like" evidence="3">
    <location>
        <begin position="669"/>
        <end position="720"/>
    </location>
</feature>
<name>A0A1Q9CVM7_SYMMI</name>
<feature type="compositionally biased region" description="Acidic residues" evidence="1">
    <location>
        <begin position="724"/>
        <end position="743"/>
    </location>
</feature>
<dbReference type="OrthoDB" id="443797at2759"/>
<feature type="region of interest" description="Disordered" evidence="1">
    <location>
        <begin position="985"/>
        <end position="1009"/>
    </location>
</feature>
<feature type="compositionally biased region" description="Low complexity" evidence="1">
    <location>
        <begin position="832"/>
        <end position="843"/>
    </location>
</feature>
<dbReference type="PANTHER" id="PTHR11439:SF483">
    <property type="entry name" value="PEPTIDE SYNTHASE GLIP-LIKE, PUTATIVE (AFU_ORTHOLOGUE AFUA_3G12920)-RELATED"/>
    <property type="match status" value="1"/>
</dbReference>
<dbReference type="InterPro" id="IPR041232">
    <property type="entry name" value="NPL"/>
</dbReference>
<sequence length="1026" mass="112215">MTDDEGQLPAHPEGEIANEEAADLMDVEPEPLDRIPEGVAMAFAERFEHHEAIGQVAAPVQEGDQGGEIIVELGGGLVKVQRPCASRDDVTEVSLDLGLTYEGMIKELKALESLSVGDMMWSIDPKQRVISTRWVVAAKNERIDGKETPIVRCRIVARDYSTGPSASQLGISSPTVSGEALKLFLAAIGVEGFNILGLDVSTAFLFAWLGDEKVVVSMPEGCVGPGGEKLYLRLKKALYGLRSAALHLSGLLGKLFGLKPCPTEPCLFTGYFKNKRVFVLSYVDRMGKSIFWGREILRSEPGGDLKFGMDPGYMQDVLEEYKLENAKGLPTPPCLRDLLDKSLDEASLQVPLSPEAAARYRRALSATRGDLVYHISVLARGQSSPLEVHERAMRAVLRYLKTVVHYFQVFPRQRQSHMLLRAYVDASWGSERSVERRSISGGCLMLGKACIKSWARLQQSVALSSAESELYALVEGSREALGARCAVGHILGHEGEIVPHIYCDSEAAVNISKMEGLRKLRHIDIRACFIQTEVQAGAIKVFSVKGTENPADIFTKYGTEYQKHLDGLWAVHRKLWVVVKTMSNLSDHWAVEWPARCAYWKQTESFFERLSYPVYTSYVDGCAAGLLGNDGLPIAKRWRVMVFKDAMVRLPFDEGQLLVACQLKPGAKFEVKVVDGAKSYSIACLQKDKSEYASFDLFFRTGTCSFHNKGSSEMHLTGYFEPDGMPDDDEEEEEEEEEEDEEEAKGSAFSGGMSAYARGIGADTQARLITMSGSGDWGLGSMGCGTSTPQDIKPVAEPEEKEEEPETWASKPSKADRPAVSTAAAAKDPGNASTAEAATGSGSLHKPVEHSVLVMDPDDDVEVIYEGKGTSTARDVLETREMEAEDGQTDIDLALDAITAEDDEPKPVLSKQQQEEAAKMAEHRKRFDNQRYQRGQSGSGDTGPGAAPVPAMSLGQESKAPHEIMGVNASSALTPRQASLEECLPGGILDDLPGEQTVAPPRAHRNNHFDDDDEMLMKEILDSIDG</sequence>
<dbReference type="Pfam" id="PF07727">
    <property type="entry name" value="RVT_2"/>
    <property type="match status" value="1"/>
</dbReference>
<evidence type="ECO:0000256" key="1">
    <source>
        <dbReference type="SAM" id="MobiDB-lite"/>
    </source>
</evidence>
<gene>
    <name evidence="4" type="ORF">AK812_SmicGene31837</name>
</gene>
<feature type="region of interest" description="Disordered" evidence="1">
    <location>
        <begin position="1"/>
        <end position="21"/>
    </location>
</feature>
<evidence type="ECO:0000259" key="3">
    <source>
        <dbReference type="Pfam" id="PF17800"/>
    </source>
</evidence>
<feature type="region of interest" description="Disordered" evidence="1">
    <location>
        <begin position="715"/>
        <end position="752"/>
    </location>
</feature>
<reference evidence="4 5" key="1">
    <citation type="submission" date="2016-02" db="EMBL/GenBank/DDBJ databases">
        <title>Genome analysis of coral dinoflagellate symbionts highlights evolutionary adaptations to a symbiotic lifestyle.</title>
        <authorList>
            <person name="Aranda M."/>
            <person name="Li Y."/>
            <person name="Liew Y.J."/>
            <person name="Baumgarten S."/>
            <person name="Simakov O."/>
            <person name="Wilson M."/>
            <person name="Piel J."/>
            <person name="Ashoor H."/>
            <person name="Bougouffa S."/>
            <person name="Bajic V.B."/>
            <person name="Ryu T."/>
            <person name="Ravasi T."/>
            <person name="Bayer T."/>
            <person name="Micklem G."/>
            <person name="Kim H."/>
            <person name="Bhak J."/>
            <person name="Lajeunesse T.C."/>
            <person name="Voolstra C.R."/>
        </authorList>
    </citation>
    <scope>NUCLEOTIDE SEQUENCE [LARGE SCALE GENOMIC DNA]</scope>
    <source>
        <strain evidence="4 5">CCMP2467</strain>
    </source>
</reference>
<evidence type="ECO:0000313" key="4">
    <source>
        <dbReference type="EMBL" id="OLP86976.1"/>
    </source>
</evidence>
<feature type="domain" description="Reverse transcriptase Ty1/copia-type" evidence="2">
    <location>
        <begin position="126"/>
        <end position="286"/>
    </location>
</feature>
<dbReference type="CDD" id="cd09272">
    <property type="entry name" value="RNase_HI_RT_Ty1"/>
    <property type="match status" value="1"/>
</dbReference>
<feature type="region of interest" description="Disordered" evidence="1">
    <location>
        <begin position="779"/>
        <end position="848"/>
    </location>
</feature>
<dbReference type="EMBL" id="LSRX01000888">
    <property type="protein sequence ID" value="OLP86976.1"/>
    <property type="molecule type" value="Genomic_DNA"/>
</dbReference>
<dbReference type="PANTHER" id="PTHR11439">
    <property type="entry name" value="GAG-POL-RELATED RETROTRANSPOSON"/>
    <property type="match status" value="1"/>
</dbReference>
<dbReference type="Proteomes" id="UP000186817">
    <property type="component" value="Unassembled WGS sequence"/>
</dbReference>
<feature type="compositionally biased region" description="Acidic residues" evidence="1">
    <location>
        <begin position="797"/>
        <end position="806"/>
    </location>
</feature>
<dbReference type="Gene3D" id="2.60.120.340">
    <property type="entry name" value="Nucleoplasmin core domain"/>
    <property type="match status" value="1"/>
</dbReference>
<proteinExistence type="predicted"/>
<comment type="caution">
    <text evidence="4">The sequence shown here is derived from an EMBL/GenBank/DDBJ whole genome shotgun (WGS) entry which is preliminary data.</text>
</comment>
<dbReference type="Pfam" id="PF17800">
    <property type="entry name" value="NPL"/>
    <property type="match status" value="1"/>
</dbReference>
<evidence type="ECO:0000313" key="5">
    <source>
        <dbReference type="Proteomes" id="UP000186817"/>
    </source>
</evidence>
<dbReference type="AlphaFoldDB" id="A0A1Q9CVM7"/>